<evidence type="ECO:0000313" key="2">
    <source>
        <dbReference type="EMBL" id="KAA9038204.1"/>
    </source>
</evidence>
<proteinExistence type="predicted"/>
<protein>
    <submittedName>
        <fullName evidence="2">Uncharacterized protein</fullName>
    </submittedName>
</protein>
<sequence>MKKVWFVIAIASLYALAFQAAIFTGISDQIIFGMFAFSPFVILYMAYVILKNGEPSPYTFEEKFYDDFDYFRNGREKLNVENYHSFNP</sequence>
<evidence type="ECO:0000313" key="3">
    <source>
        <dbReference type="Proteomes" id="UP000326903"/>
    </source>
</evidence>
<reference evidence="2 3" key="1">
    <citation type="submission" date="2019-09" db="EMBL/GenBank/DDBJ databases">
        <title>Draft genome sequence of Ginsengibacter sp. BR5-29.</title>
        <authorList>
            <person name="Im W.-T."/>
        </authorList>
    </citation>
    <scope>NUCLEOTIDE SEQUENCE [LARGE SCALE GENOMIC DNA]</scope>
    <source>
        <strain evidence="2 3">BR5-29</strain>
    </source>
</reference>
<organism evidence="2 3">
    <name type="scientific">Ginsengibacter hankyongi</name>
    <dbReference type="NCBI Taxonomy" id="2607284"/>
    <lineage>
        <taxon>Bacteria</taxon>
        <taxon>Pseudomonadati</taxon>
        <taxon>Bacteroidota</taxon>
        <taxon>Chitinophagia</taxon>
        <taxon>Chitinophagales</taxon>
        <taxon>Chitinophagaceae</taxon>
        <taxon>Ginsengibacter</taxon>
    </lineage>
</organism>
<dbReference type="RefSeq" id="WP_150415764.1">
    <property type="nucleotide sequence ID" value="NZ_VYQF01000004.1"/>
</dbReference>
<comment type="caution">
    <text evidence="2">The sequence shown here is derived from an EMBL/GenBank/DDBJ whole genome shotgun (WGS) entry which is preliminary data.</text>
</comment>
<evidence type="ECO:0000256" key="1">
    <source>
        <dbReference type="SAM" id="Phobius"/>
    </source>
</evidence>
<keyword evidence="1" id="KW-0472">Membrane</keyword>
<gene>
    <name evidence="2" type="ORF">FW778_15765</name>
</gene>
<feature type="transmembrane region" description="Helical" evidence="1">
    <location>
        <begin position="30"/>
        <end position="50"/>
    </location>
</feature>
<dbReference type="EMBL" id="VYQF01000004">
    <property type="protein sequence ID" value="KAA9038204.1"/>
    <property type="molecule type" value="Genomic_DNA"/>
</dbReference>
<dbReference type="AlphaFoldDB" id="A0A5J5IGV5"/>
<name>A0A5J5IGV5_9BACT</name>
<keyword evidence="1" id="KW-0812">Transmembrane</keyword>
<accession>A0A5J5IGV5</accession>
<keyword evidence="1" id="KW-1133">Transmembrane helix</keyword>
<dbReference type="Proteomes" id="UP000326903">
    <property type="component" value="Unassembled WGS sequence"/>
</dbReference>
<keyword evidence="3" id="KW-1185">Reference proteome</keyword>